<dbReference type="Pfam" id="PF04548">
    <property type="entry name" value="AIG1"/>
    <property type="match status" value="1"/>
</dbReference>
<feature type="domain" description="AIG1-type G" evidence="3">
    <location>
        <begin position="332"/>
        <end position="540"/>
    </location>
</feature>
<protein>
    <recommendedName>
        <fullName evidence="3">AIG1-type G domain-containing protein</fullName>
    </recommendedName>
</protein>
<sequence length="591" mass="66628">MSRNKGQKDQQWFDEKYSKEKSIAITGGRRLNFIGCLKIEGFKNLESINLKKLKLTSLEISNCTQLNKVDLSEHSKLTSLSVTGCPKLTTLNCSSNGLTSLEISGCYQLKNTDLSKFTKLKSLYLRGYQNLITLDCSSTEKLISLRISGCPQLKNITNLSKSSKLDSLSVIDCPELDKLDYSTNALTSLEISGCNQLNEIANLSKAPKLTSLSIIYCPKITELDCSSNEKLTELEVSDLTTLNCSNTSIKILSVNLCPNIETLDCSHNDKLINLDINNCSKLKVLNCFNSKLTSLDISNFSLLLEELKECEQNDIKSKIFKYPPGLNIIKEKITKNLIIVGRTGGGKSTLSNVLTGSEDFEESGRSISVTKNFQKKEFEWNGKRFSVVDTIGVGDTRLSTKKVLYKILDGIFSIPEGISQILFVIDGRFTAEEANIFKLLKGSIFDIFEIGILDYVTIVRTKFSNFKNKKECEADKKQLHNENENIANIVRSCRNVIYVDNPPTNIQIIDEEDEETVITNKKIRDRSRKIMLDYLDEACMVNYFKLKTWDQIRKPIAEYLESNCEDVPPELEKNQEVQTLIKITESFCSII</sequence>
<dbReference type="GO" id="GO:0005525">
    <property type="term" value="F:GTP binding"/>
    <property type="evidence" value="ECO:0007669"/>
    <property type="project" value="UniProtKB-KW"/>
</dbReference>
<proteinExistence type="predicted"/>
<evidence type="ECO:0000313" key="4">
    <source>
        <dbReference type="EMBL" id="CAB5370871.1"/>
    </source>
</evidence>
<dbReference type="PANTHER" id="PTHR10903:SF184">
    <property type="entry name" value="GTP-BINDING PROTEIN A"/>
    <property type="match status" value="1"/>
</dbReference>
<dbReference type="OrthoDB" id="1928346at2759"/>
<dbReference type="InterPro" id="IPR045058">
    <property type="entry name" value="GIMA/IAN/Toc"/>
</dbReference>
<gene>
    <name evidence="4" type="ORF">CHRIB12_LOCUS12831</name>
</gene>
<dbReference type="PROSITE" id="PS51720">
    <property type="entry name" value="G_AIG1"/>
    <property type="match status" value="1"/>
</dbReference>
<dbReference type="EMBL" id="CAGKOT010000028">
    <property type="protein sequence ID" value="CAB5370871.1"/>
    <property type="molecule type" value="Genomic_DNA"/>
</dbReference>
<accession>A0A915ZDV7</accession>
<keyword evidence="2" id="KW-0342">GTP-binding</keyword>
<reference evidence="4" key="1">
    <citation type="submission" date="2020-05" db="EMBL/GenBank/DDBJ databases">
        <authorList>
            <person name="Rincon C."/>
            <person name="Sanders R I."/>
            <person name="Robbins C."/>
            <person name="Chaturvedi A."/>
        </authorList>
    </citation>
    <scope>NUCLEOTIDE SEQUENCE</scope>
    <source>
        <strain evidence="4">CHB12</strain>
    </source>
</reference>
<dbReference type="VEuPathDB" id="FungiDB:RhiirFUN_026057"/>
<evidence type="ECO:0000259" key="3">
    <source>
        <dbReference type="PROSITE" id="PS51720"/>
    </source>
</evidence>
<dbReference type="Proteomes" id="UP000684084">
    <property type="component" value="Unassembled WGS sequence"/>
</dbReference>
<dbReference type="PANTHER" id="PTHR10903">
    <property type="entry name" value="GTPASE, IMAP FAMILY MEMBER-RELATED"/>
    <property type="match status" value="1"/>
</dbReference>
<evidence type="ECO:0000256" key="1">
    <source>
        <dbReference type="ARBA" id="ARBA00022741"/>
    </source>
</evidence>
<evidence type="ECO:0000313" key="5">
    <source>
        <dbReference type="Proteomes" id="UP000684084"/>
    </source>
</evidence>
<name>A0A915ZDV7_9GLOM</name>
<keyword evidence="1" id="KW-0547">Nucleotide-binding</keyword>
<comment type="caution">
    <text evidence="4">The sequence shown here is derived from an EMBL/GenBank/DDBJ whole genome shotgun (WGS) entry which is preliminary data.</text>
</comment>
<dbReference type="InterPro" id="IPR006703">
    <property type="entry name" value="G_AIG1"/>
</dbReference>
<organism evidence="4 5">
    <name type="scientific">Rhizophagus irregularis</name>
    <dbReference type="NCBI Taxonomy" id="588596"/>
    <lineage>
        <taxon>Eukaryota</taxon>
        <taxon>Fungi</taxon>
        <taxon>Fungi incertae sedis</taxon>
        <taxon>Mucoromycota</taxon>
        <taxon>Glomeromycotina</taxon>
        <taxon>Glomeromycetes</taxon>
        <taxon>Glomerales</taxon>
        <taxon>Glomeraceae</taxon>
        <taxon>Rhizophagus</taxon>
    </lineage>
</organism>
<dbReference type="AlphaFoldDB" id="A0A915ZDV7"/>
<evidence type="ECO:0000256" key="2">
    <source>
        <dbReference type="ARBA" id="ARBA00023134"/>
    </source>
</evidence>